<sequence>MSHVIYAAYGSNLLKERFLVYIKGGTFMGVHYEGCRDKTEPESLGWMWVPYRVYFAKSSGRWNNQGVAFLSCEKETDSKYHAVVRLWKIKESQLEDLQKQEGKGWYGEIITLGEKDGLEILTFTGCWYDEKNTPSQLYLDVLKKGLKETTGWADEEIDKYWEKFLK</sequence>
<accession>A0A7C5SWG4</accession>
<proteinExistence type="predicted"/>
<gene>
    <name evidence="1" type="ORF">ENN04_03520</name>
</gene>
<evidence type="ECO:0000313" key="1">
    <source>
        <dbReference type="EMBL" id="HHO73687.1"/>
    </source>
</evidence>
<evidence type="ECO:0008006" key="2">
    <source>
        <dbReference type="Google" id="ProtNLM"/>
    </source>
</evidence>
<dbReference type="Gene3D" id="3.10.490.10">
    <property type="entry name" value="Gamma-glutamyl cyclotransferase-like"/>
    <property type="match status" value="1"/>
</dbReference>
<comment type="caution">
    <text evidence="1">The sequence shown here is derived from an EMBL/GenBank/DDBJ whole genome shotgun (WGS) entry which is preliminary data.</text>
</comment>
<protein>
    <recommendedName>
        <fullName evidence="2">Gamma-glutamylcyclotransferase</fullName>
    </recommendedName>
</protein>
<dbReference type="EMBL" id="DSAC01000043">
    <property type="protein sequence ID" value="HHO73687.1"/>
    <property type="molecule type" value="Genomic_DNA"/>
</dbReference>
<organism evidence="1">
    <name type="scientific">Thermocrinis ruber</name>
    <dbReference type="NCBI Taxonomy" id="75906"/>
    <lineage>
        <taxon>Bacteria</taxon>
        <taxon>Pseudomonadati</taxon>
        <taxon>Aquificota</taxon>
        <taxon>Aquificia</taxon>
        <taxon>Aquificales</taxon>
        <taxon>Aquificaceae</taxon>
        <taxon>Thermocrinis</taxon>
    </lineage>
</organism>
<reference evidence="1" key="1">
    <citation type="journal article" date="2020" name="mSystems">
        <title>Genome- and Community-Level Interaction Insights into Carbon Utilization and Element Cycling Functions of Hydrothermarchaeota in Hydrothermal Sediment.</title>
        <authorList>
            <person name="Zhou Z."/>
            <person name="Liu Y."/>
            <person name="Xu W."/>
            <person name="Pan J."/>
            <person name="Luo Z.H."/>
            <person name="Li M."/>
        </authorList>
    </citation>
    <scope>NUCLEOTIDE SEQUENCE [LARGE SCALE GENOMIC DNA]</scope>
    <source>
        <strain evidence="1">SpSt-114</strain>
    </source>
</reference>
<name>A0A7C5SWG4_9AQUI</name>
<dbReference type="AlphaFoldDB" id="A0A7C5SWG4"/>